<evidence type="ECO:0000259" key="1">
    <source>
        <dbReference type="Pfam" id="PF13456"/>
    </source>
</evidence>
<dbReference type="EMBL" id="JAYWIO010000001">
    <property type="protein sequence ID" value="KAK7289885.1"/>
    <property type="molecule type" value="Genomic_DNA"/>
</dbReference>
<proteinExistence type="predicted"/>
<reference evidence="2 3" key="1">
    <citation type="submission" date="2024-01" db="EMBL/GenBank/DDBJ databases">
        <title>The genomes of 5 underutilized Papilionoideae crops provide insights into root nodulation and disease resistanc.</title>
        <authorList>
            <person name="Yuan L."/>
        </authorList>
    </citation>
    <scope>NUCLEOTIDE SEQUENCE [LARGE SCALE GENOMIC DNA]</scope>
    <source>
        <strain evidence="2">ZHUSHIDOU_FW_LH</strain>
        <tissue evidence="2">Leaf</tissue>
    </source>
</reference>
<dbReference type="PANTHER" id="PTHR47723">
    <property type="entry name" value="OS05G0353850 PROTEIN"/>
    <property type="match status" value="1"/>
</dbReference>
<dbReference type="AlphaFoldDB" id="A0AAN9J0F8"/>
<dbReference type="InterPro" id="IPR044730">
    <property type="entry name" value="RNase_H-like_dom_plant"/>
</dbReference>
<organism evidence="2 3">
    <name type="scientific">Crotalaria pallida</name>
    <name type="common">Smooth rattlebox</name>
    <name type="synonym">Crotalaria striata</name>
    <dbReference type="NCBI Taxonomy" id="3830"/>
    <lineage>
        <taxon>Eukaryota</taxon>
        <taxon>Viridiplantae</taxon>
        <taxon>Streptophyta</taxon>
        <taxon>Embryophyta</taxon>
        <taxon>Tracheophyta</taxon>
        <taxon>Spermatophyta</taxon>
        <taxon>Magnoliopsida</taxon>
        <taxon>eudicotyledons</taxon>
        <taxon>Gunneridae</taxon>
        <taxon>Pentapetalae</taxon>
        <taxon>rosids</taxon>
        <taxon>fabids</taxon>
        <taxon>Fabales</taxon>
        <taxon>Fabaceae</taxon>
        <taxon>Papilionoideae</taxon>
        <taxon>50 kb inversion clade</taxon>
        <taxon>genistoids sensu lato</taxon>
        <taxon>core genistoids</taxon>
        <taxon>Crotalarieae</taxon>
        <taxon>Crotalaria</taxon>
    </lineage>
</organism>
<comment type="caution">
    <text evidence="2">The sequence shown here is derived from an EMBL/GenBank/DDBJ whole genome shotgun (WGS) entry which is preliminary data.</text>
</comment>
<dbReference type="PANTHER" id="PTHR47723:SF19">
    <property type="entry name" value="POLYNUCLEOTIDYL TRANSFERASE, RIBONUCLEASE H-LIKE SUPERFAMILY PROTEIN"/>
    <property type="match status" value="1"/>
</dbReference>
<sequence length="125" mass="13701">MARGKRVRAACNGLLRDEHGSFLFGFASKLGPCSLMHAELWGVLIDSQLVVSRGFKNDICVEADLLSDECNVFNHVYREANAPADLLAKCGHSGSQDVDIFEDAPLFLHLALLADRSATYYSRGL</sequence>
<evidence type="ECO:0000313" key="3">
    <source>
        <dbReference type="Proteomes" id="UP001372338"/>
    </source>
</evidence>
<dbReference type="InterPro" id="IPR002156">
    <property type="entry name" value="RNaseH_domain"/>
</dbReference>
<accession>A0AAN9J0F8</accession>
<dbReference type="GO" id="GO:0004523">
    <property type="term" value="F:RNA-DNA hybrid ribonuclease activity"/>
    <property type="evidence" value="ECO:0007669"/>
    <property type="project" value="InterPro"/>
</dbReference>
<dbReference type="Pfam" id="PF13456">
    <property type="entry name" value="RVT_3"/>
    <property type="match status" value="1"/>
</dbReference>
<protein>
    <recommendedName>
        <fullName evidence="1">RNase H type-1 domain-containing protein</fullName>
    </recommendedName>
</protein>
<dbReference type="GO" id="GO:0003676">
    <property type="term" value="F:nucleic acid binding"/>
    <property type="evidence" value="ECO:0007669"/>
    <property type="project" value="InterPro"/>
</dbReference>
<evidence type="ECO:0000313" key="2">
    <source>
        <dbReference type="EMBL" id="KAK7289885.1"/>
    </source>
</evidence>
<keyword evidence="3" id="KW-1185">Reference proteome</keyword>
<dbReference type="CDD" id="cd06222">
    <property type="entry name" value="RNase_H_like"/>
    <property type="match status" value="1"/>
</dbReference>
<feature type="domain" description="RNase H type-1" evidence="1">
    <location>
        <begin position="5"/>
        <end position="64"/>
    </location>
</feature>
<dbReference type="Proteomes" id="UP001372338">
    <property type="component" value="Unassembled WGS sequence"/>
</dbReference>
<dbReference type="InterPro" id="IPR053151">
    <property type="entry name" value="RNase_H-like"/>
</dbReference>
<gene>
    <name evidence="2" type="ORF">RIF29_03904</name>
</gene>
<name>A0AAN9J0F8_CROPI</name>